<dbReference type="Proteomes" id="UP000305067">
    <property type="component" value="Unassembled WGS sequence"/>
</dbReference>
<dbReference type="EMBL" id="ML178836">
    <property type="protein sequence ID" value="TFK98951.1"/>
    <property type="molecule type" value="Genomic_DNA"/>
</dbReference>
<dbReference type="OrthoDB" id="3235454at2759"/>
<dbReference type="AlphaFoldDB" id="A0A5C3QB42"/>
<gene>
    <name evidence="2" type="ORF">BDV98DRAFT_572008</name>
</gene>
<proteinExistence type="predicted"/>
<feature type="compositionally biased region" description="Low complexity" evidence="1">
    <location>
        <begin position="7"/>
        <end position="27"/>
    </location>
</feature>
<evidence type="ECO:0000313" key="2">
    <source>
        <dbReference type="EMBL" id="TFK98951.1"/>
    </source>
</evidence>
<name>A0A5C3QB42_9AGAR</name>
<protein>
    <submittedName>
        <fullName evidence="2">Uncharacterized protein</fullName>
    </submittedName>
</protein>
<sequence>MPRKPAQKQAQKQDSDPFSASQASSQSDDFAHELIAAVEEKIRAKNSQKRKGTERKFLCTLESDLENSMNASKGVVKKLELRRTQVLERFALEYAIQDDAIRKVRVQMMEEHRSLVGILSQERVETASFMQEIESMQTRALAKIARGCQEDHEAALRFLDLAPDPN</sequence>
<feature type="region of interest" description="Disordered" evidence="1">
    <location>
        <begin position="1"/>
        <end position="27"/>
    </location>
</feature>
<evidence type="ECO:0000313" key="3">
    <source>
        <dbReference type="Proteomes" id="UP000305067"/>
    </source>
</evidence>
<reference evidence="2 3" key="1">
    <citation type="journal article" date="2019" name="Nat. Ecol. Evol.">
        <title>Megaphylogeny resolves global patterns of mushroom evolution.</title>
        <authorList>
            <person name="Varga T."/>
            <person name="Krizsan K."/>
            <person name="Foldi C."/>
            <person name="Dima B."/>
            <person name="Sanchez-Garcia M."/>
            <person name="Sanchez-Ramirez S."/>
            <person name="Szollosi G.J."/>
            <person name="Szarkandi J.G."/>
            <person name="Papp V."/>
            <person name="Albert L."/>
            <person name="Andreopoulos W."/>
            <person name="Angelini C."/>
            <person name="Antonin V."/>
            <person name="Barry K.W."/>
            <person name="Bougher N.L."/>
            <person name="Buchanan P."/>
            <person name="Buyck B."/>
            <person name="Bense V."/>
            <person name="Catcheside P."/>
            <person name="Chovatia M."/>
            <person name="Cooper J."/>
            <person name="Damon W."/>
            <person name="Desjardin D."/>
            <person name="Finy P."/>
            <person name="Geml J."/>
            <person name="Haridas S."/>
            <person name="Hughes K."/>
            <person name="Justo A."/>
            <person name="Karasinski D."/>
            <person name="Kautmanova I."/>
            <person name="Kiss B."/>
            <person name="Kocsube S."/>
            <person name="Kotiranta H."/>
            <person name="LaButti K.M."/>
            <person name="Lechner B.E."/>
            <person name="Liimatainen K."/>
            <person name="Lipzen A."/>
            <person name="Lukacs Z."/>
            <person name="Mihaltcheva S."/>
            <person name="Morgado L.N."/>
            <person name="Niskanen T."/>
            <person name="Noordeloos M.E."/>
            <person name="Ohm R.A."/>
            <person name="Ortiz-Santana B."/>
            <person name="Ovrebo C."/>
            <person name="Racz N."/>
            <person name="Riley R."/>
            <person name="Savchenko A."/>
            <person name="Shiryaev A."/>
            <person name="Soop K."/>
            <person name="Spirin V."/>
            <person name="Szebenyi C."/>
            <person name="Tomsovsky M."/>
            <person name="Tulloss R.E."/>
            <person name="Uehling J."/>
            <person name="Grigoriev I.V."/>
            <person name="Vagvolgyi C."/>
            <person name="Papp T."/>
            <person name="Martin F.M."/>
            <person name="Miettinen O."/>
            <person name="Hibbett D.S."/>
            <person name="Nagy L.G."/>
        </authorList>
    </citation>
    <scope>NUCLEOTIDE SEQUENCE [LARGE SCALE GENOMIC DNA]</scope>
    <source>
        <strain evidence="2 3">CBS 309.79</strain>
    </source>
</reference>
<evidence type="ECO:0000256" key="1">
    <source>
        <dbReference type="SAM" id="MobiDB-lite"/>
    </source>
</evidence>
<keyword evidence="3" id="KW-1185">Reference proteome</keyword>
<accession>A0A5C3QB42</accession>
<organism evidence="2 3">
    <name type="scientific">Pterulicium gracile</name>
    <dbReference type="NCBI Taxonomy" id="1884261"/>
    <lineage>
        <taxon>Eukaryota</taxon>
        <taxon>Fungi</taxon>
        <taxon>Dikarya</taxon>
        <taxon>Basidiomycota</taxon>
        <taxon>Agaricomycotina</taxon>
        <taxon>Agaricomycetes</taxon>
        <taxon>Agaricomycetidae</taxon>
        <taxon>Agaricales</taxon>
        <taxon>Pleurotineae</taxon>
        <taxon>Pterulaceae</taxon>
        <taxon>Pterulicium</taxon>
    </lineage>
</organism>